<feature type="transmembrane region" description="Helical" evidence="7">
    <location>
        <begin position="118"/>
        <end position="136"/>
    </location>
</feature>
<feature type="transmembrane region" description="Helical" evidence="7">
    <location>
        <begin position="21"/>
        <end position="43"/>
    </location>
</feature>
<protein>
    <submittedName>
        <fullName evidence="8">DoxX family protein</fullName>
    </submittedName>
</protein>
<dbReference type="EMBL" id="JAZDDG010000005">
    <property type="protein sequence ID" value="MEE1976755.1"/>
    <property type="molecule type" value="Genomic_DNA"/>
</dbReference>
<keyword evidence="4 7" id="KW-0812">Transmembrane</keyword>
<comment type="similarity">
    <text evidence="2">Belongs to the DoxX family.</text>
</comment>
<dbReference type="InterPro" id="IPR051907">
    <property type="entry name" value="DoxX-like_oxidoreductase"/>
</dbReference>
<accession>A0ABU7IV45</accession>
<keyword evidence="5 7" id="KW-1133">Transmembrane helix</keyword>
<keyword evidence="3" id="KW-1003">Cell membrane</keyword>
<feature type="transmembrane region" description="Helical" evidence="7">
    <location>
        <begin position="142"/>
        <end position="161"/>
    </location>
</feature>
<keyword evidence="6 7" id="KW-0472">Membrane</keyword>
<evidence type="ECO:0000256" key="7">
    <source>
        <dbReference type="SAM" id="Phobius"/>
    </source>
</evidence>
<comment type="subcellular location">
    <subcellularLocation>
        <location evidence="1">Cell membrane</location>
        <topology evidence="1">Multi-pass membrane protein</topology>
    </subcellularLocation>
</comment>
<dbReference type="InterPro" id="IPR032808">
    <property type="entry name" value="DoxX"/>
</dbReference>
<evidence type="ECO:0000256" key="3">
    <source>
        <dbReference type="ARBA" id="ARBA00022475"/>
    </source>
</evidence>
<evidence type="ECO:0000256" key="4">
    <source>
        <dbReference type="ARBA" id="ARBA00022692"/>
    </source>
</evidence>
<feature type="transmembrane region" description="Helical" evidence="7">
    <location>
        <begin position="94"/>
        <end position="111"/>
    </location>
</feature>
<comment type="caution">
    <text evidence="8">The sequence shown here is derived from an EMBL/GenBank/DDBJ whole genome shotgun (WGS) entry which is preliminary data.</text>
</comment>
<name>A0ABU7IV45_9FLAO</name>
<dbReference type="RefSeq" id="WP_272651449.1">
    <property type="nucleotide sequence ID" value="NZ_JAZDDG010000005.1"/>
</dbReference>
<evidence type="ECO:0000256" key="1">
    <source>
        <dbReference type="ARBA" id="ARBA00004651"/>
    </source>
</evidence>
<sequence length="175" mass="20248">MILLNQPLLRNMVRALRLFRKVLIPFEVDGFLPNLLILLPRILMGSLLAFKYAPNKFGTPWTPERMKLSTLEVSQEFVAYIAYQGYPFDLTPEVYAWSIGFMEAFGGLLLIVGLNTRITSFFVFLTMLMSIFVRSWDGSWDILPVFFFFCLGLFYLGLGAGKFSLDHYLFRQFIP</sequence>
<evidence type="ECO:0000313" key="9">
    <source>
        <dbReference type="Proteomes" id="UP001356308"/>
    </source>
</evidence>
<dbReference type="Proteomes" id="UP001356308">
    <property type="component" value="Unassembled WGS sequence"/>
</dbReference>
<proteinExistence type="inferred from homology"/>
<organism evidence="8 9">
    <name type="scientific">Maribacter cobaltidurans</name>
    <dbReference type="NCBI Taxonomy" id="1178778"/>
    <lineage>
        <taxon>Bacteria</taxon>
        <taxon>Pseudomonadati</taxon>
        <taxon>Bacteroidota</taxon>
        <taxon>Flavobacteriia</taxon>
        <taxon>Flavobacteriales</taxon>
        <taxon>Flavobacteriaceae</taxon>
        <taxon>Maribacter</taxon>
    </lineage>
</organism>
<evidence type="ECO:0000256" key="5">
    <source>
        <dbReference type="ARBA" id="ARBA00022989"/>
    </source>
</evidence>
<keyword evidence="9" id="KW-1185">Reference proteome</keyword>
<dbReference type="PANTHER" id="PTHR33452:SF1">
    <property type="entry name" value="INNER MEMBRANE PROTEIN YPHA-RELATED"/>
    <property type="match status" value="1"/>
</dbReference>
<dbReference type="Pfam" id="PF07681">
    <property type="entry name" value="DoxX"/>
    <property type="match status" value="1"/>
</dbReference>
<evidence type="ECO:0000256" key="6">
    <source>
        <dbReference type="ARBA" id="ARBA00023136"/>
    </source>
</evidence>
<dbReference type="PANTHER" id="PTHR33452">
    <property type="entry name" value="OXIDOREDUCTASE CATD-RELATED"/>
    <property type="match status" value="1"/>
</dbReference>
<reference evidence="8 9" key="1">
    <citation type="submission" date="2024-01" db="EMBL/GenBank/DDBJ databases">
        <title>Maribacter spp. originated from different algae showed divergent polysaccharides utilization ability.</title>
        <authorList>
            <person name="Wang H."/>
            <person name="Wu Y."/>
        </authorList>
    </citation>
    <scope>NUCLEOTIDE SEQUENCE [LARGE SCALE GENOMIC DNA]</scope>
    <source>
        <strain evidence="8 9">PR1</strain>
    </source>
</reference>
<gene>
    <name evidence="8" type="ORF">V1I91_11785</name>
</gene>
<evidence type="ECO:0000256" key="2">
    <source>
        <dbReference type="ARBA" id="ARBA00006679"/>
    </source>
</evidence>
<evidence type="ECO:0000313" key="8">
    <source>
        <dbReference type="EMBL" id="MEE1976755.1"/>
    </source>
</evidence>